<name>A0ACB7RUL2_HYAAI</name>
<sequence length="155" mass="17378">MSRLQGSRIYSTRSPDDAHTMWTRSLFGRHRVATVPSSTDGSKPSTQSPKLIIIRPHSASSVSPINVYVDGLPIPQVDDILAMIRQVSNRSSGLREEDQQEDQLSLVEACVISRIAYNLPFQRLTQAKEVRIDAMIRKAMELARGLTNYFHTPCP</sequence>
<protein>
    <submittedName>
        <fullName evidence="1">Uncharacterized protein</fullName>
    </submittedName>
</protein>
<reference evidence="1" key="1">
    <citation type="submission" date="2020-05" db="EMBL/GenBank/DDBJ databases">
        <title>Large-scale comparative analyses of tick genomes elucidate their genetic diversity and vector capacities.</title>
        <authorList>
            <person name="Jia N."/>
            <person name="Wang J."/>
            <person name="Shi W."/>
            <person name="Du L."/>
            <person name="Sun Y."/>
            <person name="Zhan W."/>
            <person name="Jiang J."/>
            <person name="Wang Q."/>
            <person name="Zhang B."/>
            <person name="Ji P."/>
            <person name="Sakyi L.B."/>
            <person name="Cui X."/>
            <person name="Yuan T."/>
            <person name="Jiang B."/>
            <person name="Yang W."/>
            <person name="Lam T.T.-Y."/>
            <person name="Chang Q."/>
            <person name="Ding S."/>
            <person name="Wang X."/>
            <person name="Zhu J."/>
            <person name="Ruan X."/>
            <person name="Zhao L."/>
            <person name="Wei J."/>
            <person name="Que T."/>
            <person name="Du C."/>
            <person name="Cheng J."/>
            <person name="Dai P."/>
            <person name="Han X."/>
            <person name="Huang E."/>
            <person name="Gao Y."/>
            <person name="Liu J."/>
            <person name="Shao H."/>
            <person name="Ye R."/>
            <person name="Li L."/>
            <person name="Wei W."/>
            <person name="Wang X."/>
            <person name="Wang C."/>
            <person name="Yang T."/>
            <person name="Huo Q."/>
            <person name="Li W."/>
            <person name="Guo W."/>
            <person name="Chen H."/>
            <person name="Zhou L."/>
            <person name="Ni X."/>
            <person name="Tian J."/>
            <person name="Zhou Y."/>
            <person name="Sheng Y."/>
            <person name="Liu T."/>
            <person name="Pan Y."/>
            <person name="Xia L."/>
            <person name="Li J."/>
            <person name="Zhao F."/>
            <person name="Cao W."/>
        </authorList>
    </citation>
    <scope>NUCLEOTIDE SEQUENCE</scope>
    <source>
        <strain evidence="1">Hyas-2018</strain>
    </source>
</reference>
<comment type="caution">
    <text evidence="1">The sequence shown here is derived from an EMBL/GenBank/DDBJ whole genome shotgun (WGS) entry which is preliminary data.</text>
</comment>
<organism evidence="1 2">
    <name type="scientific">Hyalomma asiaticum</name>
    <name type="common">Tick</name>
    <dbReference type="NCBI Taxonomy" id="266040"/>
    <lineage>
        <taxon>Eukaryota</taxon>
        <taxon>Metazoa</taxon>
        <taxon>Ecdysozoa</taxon>
        <taxon>Arthropoda</taxon>
        <taxon>Chelicerata</taxon>
        <taxon>Arachnida</taxon>
        <taxon>Acari</taxon>
        <taxon>Parasitiformes</taxon>
        <taxon>Ixodida</taxon>
        <taxon>Ixodoidea</taxon>
        <taxon>Ixodidae</taxon>
        <taxon>Hyalomminae</taxon>
        <taxon>Hyalomma</taxon>
    </lineage>
</organism>
<evidence type="ECO:0000313" key="1">
    <source>
        <dbReference type="EMBL" id="KAH6924204.1"/>
    </source>
</evidence>
<accession>A0ACB7RUL2</accession>
<dbReference type="EMBL" id="CM023488">
    <property type="protein sequence ID" value="KAH6924204.1"/>
    <property type="molecule type" value="Genomic_DNA"/>
</dbReference>
<evidence type="ECO:0000313" key="2">
    <source>
        <dbReference type="Proteomes" id="UP000821845"/>
    </source>
</evidence>
<gene>
    <name evidence="1" type="ORF">HPB50_013846</name>
</gene>
<dbReference type="Proteomes" id="UP000821845">
    <property type="component" value="Chromosome 8"/>
</dbReference>
<proteinExistence type="predicted"/>
<keyword evidence="2" id="KW-1185">Reference proteome</keyword>